<feature type="signal peptide" evidence="1">
    <location>
        <begin position="1"/>
        <end position="19"/>
    </location>
</feature>
<accession>A0A139L4I4</accession>
<evidence type="ECO:0000256" key="1">
    <source>
        <dbReference type="SAM" id="SignalP"/>
    </source>
</evidence>
<dbReference type="EMBL" id="LTDF01000125">
    <property type="protein sequence ID" value="KXT46343.1"/>
    <property type="molecule type" value="Genomic_DNA"/>
</dbReference>
<feature type="domain" description="Phosphatidic acid phosphatase type 2/haloperoxidase" evidence="2">
    <location>
        <begin position="123"/>
        <end position="224"/>
    </location>
</feature>
<dbReference type="SUPFAM" id="SSF56925">
    <property type="entry name" value="OMPA-like"/>
    <property type="match status" value="1"/>
</dbReference>
<proteinExistence type="predicted"/>
<sequence>MKKIALCIVGIYSFALLSAQNPTDSLNTERSDSLPIHVTNSFSKRLDRFSSSRFYQMTYIGVPLVIGGLIVKSEDDHFRSLRNDYLPRFSRHADDYMQYAPAAIMLGMKAAGVQSRSSWGRMIASDAFSAILMGSVVNTLKRTTNVERPDGSNRHSFPSGHTATAFMTATMFNKEYGHKSPWIGVGAYGMATATGLMRMANNKHWLSDVLTGAGIGILSTEIGYYLADLIFKGKGINSFANEDMFDRMEKPSFLSLYLGLNIPLSGYDIDEQTEFSTSSGSAAGVEGAYFFNPYIGVGGRFAVSNTSIIVNKDQAENNTFDAVSVCGGSYFSYPLSSRWLVGSKLLGGYVHYPQLKLADRTISAKGGFCMGSGVSLTFKAKEHYGIRFFLDYNLHPSHSKNSSEYMNMLTLGSSFMITL</sequence>
<protein>
    <submittedName>
        <fullName evidence="3">PAP2 family protein</fullName>
    </submittedName>
</protein>
<feature type="chain" id="PRO_5007487122" evidence="1">
    <location>
        <begin position="20"/>
        <end position="419"/>
    </location>
</feature>
<dbReference type="InterPro" id="IPR036938">
    <property type="entry name" value="PAP2/HPO_sf"/>
</dbReference>
<keyword evidence="1" id="KW-0732">Signal</keyword>
<gene>
    <name evidence="3" type="ORF">HMPREF2531_03143</name>
</gene>
<organism evidence="3">
    <name type="scientific">Bacteroides intestinalis</name>
    <dbReference type="NCBI Taxonomy" id="329854"/>
    <lineage>
        <taxon>Bacteria</taxon>
        <taxon>Pseudomonadati</taxon>
        <taxon>Bacteroidota</taxon>
        <taxon>Bacteroidia</taxon>
        <taxon>Bacteroidales</taxon>
        <taxon>Bacteroidaceae</taxon>
        <taxon>Bacteroides</taxon>
    </lineage>
</organism>
<evidence type="ECO:0000313" key="3">
    <source>
        <dbReference type="EMBL" id="KXT46343.1"/>
    </source>
</evidence>
<dbReference type="InterPro" id="IPR011250">
    <property type="entry name" value="OMP/PagP_B-barrel"/>
</dbReference>
<dbReference type="Proteomes" id="UP000070319">
    <property type="component" value="Unassembled WGS sequence"/>
</dbReference>
<dbReference type="SUPFAM" id="SSF48317">
    <property type="entry name" value="Acid phosphatase/Vanadium-dependent haloperoxidase"/>
    <property type="match status" value="1"/>
</dbReference>
<dbReference type="Pfam" id="PF01569">
    <property type="entry name" value="PAP2"/>
    <property type="match status" value="1"/>
</dbReference>
<dbReference type="Gene3D" id="1.20.144.10">
    <property type="entry name" value="Phosphatidic acid phosphatase type 2/haloperoxidase"/>
    <property type="match status" value="1"/>
</dbReference>
<reference evidence="3 4" key="1">
    <citation type="submission" date="2016-02" db="EMBL/GenBank/DDBJ databases">
        <authorList>
            <person name="Wen L."/>
            <person name="He K."/>
            <person name="Yang H."/>
        </authorList>
    </citation>
    <scope>NUCLEOTIDE SEQUENCE [LARGE SCALE GENOMIC DNA]</scope>
    <source>
        <strain evidence="3 4">KLE1704</strain>
    </source>
</reference>
<dbReference type="RefSeq" id="WP_061436943.1">
    <property type="nucleotide sequence ID" value="NZ_KQ968722.1"/>
</dbReference>
<dbReference type="SMART" id="SM00014">
    <property type="entry name" value="acidPPc"/>
    <property type="match status" value="1"/>
</dbReference>
<dbReference type="AlphaFoldDB" id="A0A139L4I4"/>
<evidence type="ECO:0000259" key="2">
    <source>
        <dbReference type="SMART" id="SM00014"/>
    </source>
</evidence>
<comment type="caution">
    <text evidence="3">The sequence shown here is derived from an EMBL/GenBank/DDBJ whole genome shotgun (WGS) entry which is preliminary data.</text>
</comment>
<dbReference type="InterPro" id="IPR000326">
    <property type="entry name" value="PAP2/HPO"/>
</dbReference>
<dbReference type="PATRIC" id="fig|329854.7.peg.3211"/>
<name>A0A139L4I4_9BACE</name>
<dbReference type="CDD" id="cd03394">
    <property type="entry name" value="PAP2_like_5"/>
    <property type="match status" value="1"/>
</dbReference>
<evidence type="ECO:0000313" key="4">
    <source>
        <dbReference type="Proteomes" id="UP000070319"/>
    </source>
</evidence>